<reference evidence="2" key="1">
    <citation type="journal article" date="2015" name="Nature">
        <title>Complex archaea that bridge the gap between prokaryotes and eukaryotes.</title>
        <authorList>
            <person name="Spang A."/>
            <person name="Saw J.H."/>
            <person name="Jorgensen S.L."/>
            <person name="Zaremba-Niedzwiedzka K."/>
            <person name="Martijn J."/>
            <person name="Lind A.E."/>
            <person name="van Eijk R."/>
            <person name="Schleper C."/>
            <person name="Guy L."/>
            <person name="Ettema T.J."/>
        </authorList>
    </citation>
    <scope>NUCLEOTIDE SEQUENCE</scope>
</reference>
<organism evidence="2">
    <name type="scientific">marine sediment metagenome</name>
    <dbReference type="NCBI Taxonomy" id="412755"/>
    <lineage>
        <taxon>unclassified sequences</taxon>
        <taxon>metagenomes</taxon>
        <taxon>ecological metagenomes</taxon>
    </lineage>
</organism>
<dbReference type="EMBL" id="LAZR01002957">
    <property type="protein sequence ID" value="KKN23593.1"/>
    <property type="molecule type" value="Genomic_DNA"/>
</dbReference>
<dbReference type="AlphaFoldDB" id="A0A0F9S2L6"/>
<name>A0A0F9S2L6_9ZZZZ</name>
<feature type="region of interest" description="Disordered" evidence="1">
    <location>
        <begin position="1"/>
        <end position="27"/>
    </location>
</feature>
<gene>
    <name evidence="2" type="ORF">LCGC14_0903420</name>
</gene>
<evidence type="ECO:0000313" key="2">
    <source>
        <dbReference type="EMBL" id="KKN23593.1"/>
    </source>
</evidence>
<comment type="caution">
    <text evidence="2">The sequence shown here is derived from an EMBL/GenBank/DDBJ whole genome shotgun (WGS) entry which is preliminary data.</text>
</comment>
<accession>A0A0F9S2L6</accession>
<evidence type="ECO:0000256" key="1">
    <source>
        <dbReference type="SAM" id="MobiDB-lite"/>
    </source>
</evidence>
<proteinExistence type="predicted"/>
<sequence length="154" mass="16495">MGKGATKQLGQELKGVSATERASRGRYGTALETEGQRLLRGEQTPEVEATRTFWDTQREQAANRLAVTGNRAGYGATQLELGREEGRQVSDVTRRGRLQGANILGQLYGGSTAYLGDIYGQRGQLARQPNFWQQATLAGIGAGGEAAGAYYGRG</sequence>
<protein>
    <submittedName>
        <fullName evidence="2">Uncharacterized protein</fullName>
    </submittedName>
</protein>